<dbReference type="SUPFAM" id="SSF52540">
    <property type="entry name" value="P-loop containing nucleoside triphosphate hydrolases"/>
    <property type="match status" value="1"/>
</dbReference>
<dbReference type="Gene3D" id="3.40.50.300">
    <property type="entry name" value="P-loop containing nucleotide triphosphate hydrolases"/>
    <property type="match status" value="1"/>
</dbReference>
<protein>
    <recommendedName>
        <fullName evidence="1">NrS-1 polymerase-like helicase domain-containing protein</fullName>
    </recommendedName>
</protein>
<feature type="domain" description="NrS-1 polymerase-like helicase" evidence="1">
    <location>
        <begin position="608"/>
        <end position="718"/>
    </location>
</feature>
<evidence type="ECO:0000313" key="3">
    <source>
        <dbReference type="Proteomes" id="UP000244224"/>
    </source>
</evidence>
<dbReference type="RefSeq" id="WP_145693903.1">
    <property type="nucleotide sequence ID" value="NZ_QBKP01000044.1"/>
</dbReference>
<evidence type="ECO:0000313" key="2">
    <source>
        <dbReference type="EMBL" id="PTX38383.1"/>
    </source>
</evidence>
<dbReference type="AlphaFoldDB" id="A0A2T6A3J8"/>
<dbReference type="OrthoDB" id="8215052at2"/>
<accession>A0A2T6A3J8</accession>
<evidence type="ECO:0000259" key="1">
    <source>
        <dbReference type="Pfam" id="PF19263"/>
    </source>
</evidence>
<reference evidence="2 3" key="1">
    <citation type="submission" date="2018-04" db="EMBL/GenBank/DDBJ databases">
        <title>Genomic Encyclopedia of Archaeal and Bacterial Type Strains, Phase II (KMG-II): from individual species to whole genera.</title>
        <authorList>
            <person name="Goeker M."/>
        </authorList>
    </citation>
    <scope>NUCLEOTIDE SEQUENCE [LARGE SCALE GENOMIC DNA]</scope>
    <source>
        <strain evidence="2 3">DSM 21823</strain>
    </source>
</reference>
<keyword evidence="3" id="KW-1185">Reference proteome</keyword>
<comment type="caution">
    <text evidence="2">The sequence shown here is derived from an EMBL/GenBank/DDBJ whole genome shotgun (WGS) entry which is preliminary data.</text>
</comment>
<name>A0A2T6A3J8_9RHOB</name>
<organism evidence="2 3">
    <name type="scientific">Gemmobacter caeni</name>
    <dbReference type="NCBI Taxonomy" id="589035"/>
    <lineage>
        <taxon>Bacteria</taxon>
        <taxon>Pseudomonadati</taxon>
        <taxon>Pseudomonadota</taxon>
        <taxon>Alphaproteobacteria</taxon>
        <taxon>Rhodobacterales</taxon>
        <taxon>Paracoccaceae</taxon>
        <taxon>Gemmobacter</taxon>
    </lineage>
</organism>
<dbReference type="EMBL" id="QBKP01000044">
    <property type="protein sequence ID" value="PTX38383.1"/>
    <property type="molecule type" value="Genomic_DNA"/>
</dbReference>
<sequence length="895" mass="100015">MTLLPTPFDAGAVSPCSAHDAATDGAASPADHLSATRYRFVPDEMRAGRWWMVTRGKAPHRVTHGGGQLRVIGADWTDPENHCSFAEAMEAISAEPALNLMLMLGFGNEFVCVDIDPLEKVAPDRLEQAMAYQKQLRERLNHTYSEVSLSGKGTHFVGIARPLVPGTRKTQHPEYKTDLLFNYGLVLTGDHRAGTTQIEDISSQVRAIQTHMESGDGSTPAPVALLPSDDIITPGTITDAKRLWSILSAGKNGDAFRDGRKTADWSGTYKAILNAAAQFCTDERIVRQVIQTSGLVQLAEEKDGVSRADKVDRLWDAEWRDSLIKTEKSRREAAADTVDTGPKTLADLWDSKQSGYVRFKVQYKAENLITEGIYRGSDAETLAPLFRYLTPERQNSLCNTLRYAKKDDLAKLCLDACIIAQTDTDTEVPELNAYIGEMIAEESRNGFQARFKEYNSSYYIIENFGGAVAVFHDAVDPDTGAQDMWRLAKFLEARNSEHVLISFDLSEDKPQVERFARIWCESPKARRYARQEMRFDTTDRVIDVGGKQVLNLFHGWATTPVAGEWPAIRYLIHELLCSGVPEASEYLLNYVAHMVQKPHVLPGTAVILQSEEQGTGKSTFISLLRQLLGSRYCATTSDAEHLVGKHNDRAMNKVLLHFEEAVAPNDRKVESKVKALITDEMGSYNPKNMGVVQARNYARVFMTSNAQQVAHIARHDRRMFVLNVSPKHANDAGFWSQFHTAFPQEMEAFMHAMRTRDISEFRPNVIPFTEAKDKQKLESVVGPDRVLRDLLEAGRLPACSYFDGREWEVRVSALSDYFIKNGIKVGHSFPQPARVFAPVALSPVRVRRIAVNGAASKSWRVISVPRLADARSAFLKHQNIAAYDWGDGMDDWALD</sequence>
<proteinExistence type="predicted"/>
<dbReference type="InterPro" id="IPR045455">
    <property type="entry name" value="NrS-1_pol-like_helicase"/>
</dbReference>
<gene>
    <name evidence="2" type="ORF">C8N34_1447</name>
</gene>
<dbReference type="Pfam" id="PF19263">
    <property type="entry name" value="DUF5906"/>
    <property type="match status" value="1"/>
</dbReference>
<dbReference type="Proteomes" id="UP000244224">
    <property type="component" value="Unassembled WGS sequence"/>
</dbReference>
<dbReference type="InterPro" id="IPR027417">
    <property type="entry name" value="P-loop_NTPase"/>
</dbReference>